<gene>
    <name evidence="1" type="ORF">NRB20_75880</name>
</gene>
<dbReference type="EMBL" id="WEGK01000048">
    <property type="protein sequence ID" value="MQY24449.1"/>
    <property type="molecule type" value="Genomic_DNA"/>
</dbReference>
<comment type="caution">
    <text evidence="1">The sequence shown here is derived from an EMBL/GenBank/DDBJ whole genome shotgun (WGS) entry which is preliminary data.</text>
</comment>
<dbReference type="Proteomes" id="UP000438448">
    <property type="component" value="Unassembled WGS sequence"/>
</dbReference>
<sequence length="63" mass="7140">MSYPLIRRLQKVRNPVVSNRPSNTVNRMSPRGEIADIALRDNRFPVRATVGVCPTRPQVAPDR</sequence>
<dbReference type="AlphaFoldDB" id="A0A7K0DFL4"/>
<proteinExistence type="predicted"/>
<evidence type="ECO:0000313" key="1">
    <source>
        <dbReference type="EMBL" id="MQY24449.1"/>
    </source>
</evidence>
<evidence type="ECO:0000313" key="2">
    <source>
        <dbReference type="Proteomes" id="UP000438448"/>
    </source>
</evidence>
<reference evidence="1 2" key="1">
    <citation type="submission" date="2019-10" db="EMBL/GenBank/DDBJ databases">
        <title>Nocardia macrotermitis sp. nov. and Nocardia aurantia sp. nov., isolated from the gut of fungus growing-termite Macrotermes natalensis.</title>
        <authorList>
            <person name="Benndorf R."/>
            <person name="Schwitalla J."/>
            <person name="Martin K."/>
            <person name="De Beer W."/>
            <person name="Kaster A.-K."/>
            <person name="Vollmers J."/>
            <person name="Poulsen M."/>
            <person name="Beemelmanns C."/>
        </authorList>
    </citation>
    <scope>NUCLEOTIDE SEQUENCE [LARGE SCALE GENOMIC DNA]</scope>
    <source>
        <strain evidence="1 2">RB20</strain>
    </source>
</reference>
<accession>A0A7K0DFL4</accession>
<protein>
    <submittedName>
        <fullName evidence="1">Uncharacterized protein</fullName>
    </submittedName>
</protein>
<organism evidence="1 2">
    <name type="scientific">Nocardia macrotermitis</name>
    <dbReference type="NCBI Taxonomy" id="2585198"/>
    <lineage>
        <taxon>Bacteria</taxon>
        <taxon>Bacillati</taxon>
        <taxon>Actinomycetota</taxon>
        <taxon>Actinomycetes</taxon>
        <taxon>Mycobacteriales</taxon>
        <taxon>Nocardiaceae</taxon>
        <taxon>Nocardia</taxon>
    </lineage>
</organism>
<keyword evidence="2" id="KW-1185">Reference proteome</keyword>
<name>A0A7K0DFL4_9NOCA</name>